<evidence type="ECO:0000313" key="2">
    <source>
        <dbReference type="EMBL" id="GIJ57211.1"/>
    </source>
</evidence>
<name>A0A8J3Z466_9ACTN</name>
<comment type="caution">
    <text evidence="2">The sequence shown here is derived from an EMBL/GenBank/DDBJ whole genome shotgun (WGS) entry which is preliminary data.</text>
</comment>
<gene>
    <name evidence="2" type="ORF">Vau01_047270</name>
</gene>
<dbReference type="EMBL" id="BOPG01000030">
    <property type="protein sequence ID" value="GIJ57211.1"/>
    <property type="molecule type" value="Genomic_DNA"/>
</dbReference>
<protein>
    <submittedName>
        <fullName evidence="2">Uncharacterized protein</fullName>
    </submittedName>
</protein>
<dbReference type="Proteomes" id="UP000612585">
    <property type="component" value="Unassembled WGS sequence"/>
</dbReference>
<feature type="region of interest" description="Disordered" evidence="1">
    <location>
        <begin position="326"/>
        <end position="346"/>
    </location>
</feature>
<dbReference type="AlphaFoldDB" id="A0A8J3Z466"/>
<evidence type="ECO:0000256" key="1">
    <source>
        <dbReference type="SAM" id="MobiDB-lite"/>
    </source>
</evidence>
<accession>A0A8J3Z466</accession>
<keyword evidence="3" id="KW-1185">Reference proteome</keyword>
<organism evidence="2 3">
    <name type="scientific">Virgisporangium aurantiacum</name>
    <dbReference type="NCBI Taxonomy" id="175570"/>
    <lineage>
        <taxon>Bacteria</taxon>
        <taxon>Bacillati</taxon>
        <taxon>Actinomycetota</taxon>
        <taxon>Actinomycetes</taxon>
        <taxon>Micromonosporales</taxon>
        <taxon>Micromonosporaceae</taxon>
        <taxon>Virgisporangium</taxon>
    </lineage>
</organism>
<sequence length="346" mass="37528">MTPDRVARWHSDFNADGGGRAGGARIGVARDARMMLAMKMDDYVERDRANLLRRLEVLKLPVAPLQRHGFVSSASPGKTMPGPEAVGVGPEGTAVAVWLLRDGVNRKQVTWHVPGRRRVVGAVDVETDLRVTFVQPLPEGRVLLAGARARPGEANGEVWTGGGDLQHRGHLGDAIEDLLTTPSGKVWASYFDEAMGGSGPEGHGLARFNSDLTVDWLYPWNAGLPYISDCYALNVAGETAYFCPYTDFHILSATRSQVTDWGPSPYRSAHHLLRRGPDLALMGRSGAEYDVATMLRISRDDQPQLSAQCRVVLPDGMETRGLRYTARGEGCTPSSDPPGTGSISRI</sequence>
<proteinExistence type="predicted"/>
<evidence type="ECO:0000313" key="3">
    <source>
        <dbReference type="Proteomes" id="UP000612585"/>
    </source>
</evidence>
<reference evidence="2" key="1">
    <citation type="submission" date="2021-01" db="EMBL/GenBank/DDBJ databases">
        <title>Whole genome shotgun sequence of Virgisporangium aurantiacum NBRC 16421.</title>
        <authorList>
            <person name="Komaki H."/>
            <person name="Tamura T."/>
        </authorList>
    </citation>
    <scope>NUCLEOTIDE SEQUENCE</scope>
    <source>
        <strain evidence="2">NBRC 16421</strain>
    </source>
</reference>